<proteinExistence type="predicted"/>
<evidence type="ECO:0000256" key="1">
    <source>
        <dbReference type="SAM" id="Phobius"/>
    </source>
</evidence>
<protein>
    <submittedName>
        <fullName evidence="2">Uncharacterized protein</fullName>
    </submittedName>
</protein>
<organism evidence="2 3">
    <name type="scientific">Teratosphaeria nubilosa</name>
    <dbReference type="NCBI Taxonomy" id="161662"/>
    <lineage>
        <taxon>Eukaryota</taxon>
        <taxon>Fungi</taxon>
        <taxon>Dikarya</taxon>
        <taxon>Ascomycota</taxon>
        <taxon>Pezizomycotina</taxon>
        <taxon>Dothideomycetes</taxon>
        <taxon>Dothideomycetidae</taxon>
        <taxon>Mycosphaerellales</taxon>
        <taxon>Teratosphaeriaceae</taxon>
        <taxon>Teratosphaeria</taxon>
    </lineage>
</organism>
<reference evidence="2" key="1">
    <citation type="journal article" date="2020" name="Stud. Mycol.">
        <title>101 Dothideomycetes genomes: a test case for predicting lifestyles and emergence of pathogens.</title>
        <authorList>
            <person name="Haridas S."/>
            <person name="Albert R."/>
            <person name="Binder M."/>
            <person name="Bloem J."/>
            <person name="Labutti K."/>
            <person name="Salamov A."/>
            <person name="Andreopoulos B."/>
            <person name="Baker S."/>
            <person name="Barry K."/>
            <person name="Bills G."/>
            <person name="Bluhm B."/>
            <person name="Cannon C."/>
            <person name="Castanera R."/>
            <person name="Culley D."/>
            <person name="Daum C."/>
            <person name="Ezra D."/>
            <person name="Gonzalez J."/>
            <person name="Henrissat B."/>
            <person name="Kuo A."/>
            <person name="Liang C."/>
            <person name="Lipzen A."/>
            <person name="Lutzoni F."/>
            <person name="Magnuson J."/>
            <person name="Mondo S."/>
            <person name="Nolan M."/>
            <person name="Ohm R."/>
            <person name="Pangilinan J."/>
            <person name="Park H.-J."/>
            <person name="Ramirez L."/>
            <person name="Alfaro M."/>
            <person name="Sun H."/>
            <person name="Tritt A."/>
            <person name="Yoshinaga Y."/>
            <person name="Zwiers L.-H."/>
            <person name="Turgeon B."/>
            <person name="Goodwin S."/>
            <person name="Spatafora J."/>
            <person name="Crous P."/>
            <person name="Grigoriev I."/>
        </authorList>
    </citation>
    <scope>NUCLEOTIDE SEQUENCE</scope>
    <source>
        <strain evidence="2">CBS 116005</strain>
    </source>
</reference>
<keyword evidence="1" id="KW-0812">Transmembrane</keyword>
<feature type="transmembrane region" description="Helical" evidence="1">
    <location>
        <begin position="12"/>
        <end position="32"/>
    </location>
</feature>
<gene>
    <name evidence="2" type="ORF">EJ03DRAFT_118574</name>
</gene>
<name>A0A6G1L6A5_9PEZI</name>
<evidence type="ECO:0000313" key="2">
    <source>
        <dbReference type="EMBL" id="KAF2768407.1"/>
    </source>
</evidence>
<keyword evidence="1" id="KW-1133">Transmembrane helix</keyword>
<sequence>MRRARHCRYPRYHCLLWIWIGQGNPTILFPILPSFSEDTRRLGRWPYLSPILFCTPKTVAVQMPGDFTTTRATRCKCTAWKQRNQRFGHAECRRTVSCIQKSPQDHATGQLSIPSCRFRQTLVRTRESVVLRALKATRL</sequence>
<keyword evidence="1" id="KW-0472">Membrane</keyword>
<dbReference type="EMBL" id="ML995844">
    <property type="protein sequence ID" value="KAF2768407.1"/>
    <property type="molecule type" value="Genomic_DNA"/>
</dbReference>
<dbReference type="AlphaFoldDB" id="A0A6G1L6A5"/>
<keyword evidence="3" id="KW-1185">Reference proteome</keyword>
<accession>A0A6G1L6A5</accession>
<dbReference type="Proteomes" id="UP000799436">
    <property type="component" value="Unassembled WGS sequence"/>
</dbReference>
<evidence type="ECO:0000313" key="3">
    <source>
        <dbReference type="Proteomes" id="UP000799436"/>
    </source>
</evidence>